<keyword evidence="11" id="KW-1185">Reference proteome</keyword>
<dbReference type="InterPro" id="IPR036291">
    <property type="entry name" value="NAD(P)-bd_dom_sf"/>
</dbReference>
<evidence type="ECO:0000313" key="12">
    <source>
        <dbReference type="RefSeq" id="XP_018081519.1"/>
    </source>
</evidence>
<dbReference type="FunFam" id="3.40.50.720:FF:000224">
    <property type="entry name" value="Hydroxysteroid 17-beta dehydrogenase 11"/>
    <property type="match status" value="1"/>
</dbReference>
<organism evidence="11 12">
    <name type="scientific">Xenopus laevis</name>
    <name type="common">African clawed frog</name>
    <dbReference type="NCBI Taxonomy" id="8355"/>
    <lineage>
        <taxon>Eukaryota</taxon>
        <taxon>Metazoa</taxon>
        <taxon>Chordata</taxon>
        <taxon>Craniata</taxon>
        <taxon>Vertebrata</taxon>
        <taxon>Euteleostomi</taxon>
        <taxon>Amphibia</taxon>
        <taxon>Batrachia</taxon>
        <taxon>Anura</taxon>
        <taxon>Pipoidea</taxon>
        <taxon>Pipidae</taxon>
        <taxon>Xenopodinae</taxon>
        <taxon>Xenopus</taxon>
        <taxon>Xenopus</taxon>
    </lineage>
</organism>
<dbReference type="GO" id="GO:0005811">
    <property type="term" value="C:lipid droplet"/>
    <property type="evidence" value="ECO:0000318"/>
    <property type="project" value="GO_Central"/>
</dbReference>
<keyword evidence="3" id="KW-0551">Lipid droplet</keyword>
<dbReference type="CTD" id="733225"/>
<dbReference type="Gene3D" id="3.40.50.720">
    <property type="entry name" value="NAD(P)-binding Rossmann-like Domain"/>
    <property type="match status" value="1"/>
</dbReference>
<reference evidence="12" key="1">
    <citation type="submission" date="2025-08" db="UniProtKB">
        <authorList>
            <consortium name="RefSeq"/>
        </authorList>
    </citation>
    <scope>IDENTIFICATION</scope>
    <source>
        <strain evidence="12">J_2021</strain>
        <tissue evidence="12">Erythrocytes</tissue>
    </source>
</reference>
<evidence type="ECO:0000313" key="11">
    <source>
        <dbReference type="Proteomes" id="UP000186698"/>
    </source>
</evidence>
<protein>
    <recommendedName>
        <fullName evidence="8">17beta-estradiol 17-dehydrogenase</fullName>
        <ecNumber evidence="8">1.1.1.62</ecNumber>
    </recommendedName>
</protein>
<comment type="subcellular location">
    <subcellularLocation>
        <location evidence="1">Endoplasmic reticulum</location>
    </subcellularLocation>
    <subcellularLocation>
        <location evidence="2">Lipid droplet</location>
    </subcellularLocation>
</comment>
<dbReference type="OrthoDB" id="10253736at2759"/>
<dbReference type="GO" id="GO:0004303">
    <property type="term" value="F:estradiol 17-beta-dehydrogenase [NAD(P)+] activity"/>
    <property type="evidence" value="ECO:0007669"/>
    <property type="project" value="UniProtKB-EC"/>
</dbReference>
<dbReference type="AlphaFoldDB" id="A0A1L8HVM3"/>
<evidence type="ECO:0000256" key="6">
    <source>
        <dbReference type="ARBA" id="ARBA00023002"/>
    </source>
</evidence>
<gene>
    <name evidence="12 13" type="primary">hsd17b13.L</name>
</gene>
<dbReference type="SUPFAM" id="SSF51735">
    <property type="entry name" value="NAD(P)-binding Rossmann-fold domains"/>
    <property type="match status" value="1"/>
</dbReference>
<evidence type="ECO:0000256" key="1">
    <source>
        <dbReference type="ARBA" id="ARBA00004240"/>
    </source>
</evidence>
<evidence type="ECO:0000256" key="2">
    <source>
        <dbReference type="ARBA" id="ARBA00004502"/>
    </source>
</evidence>
<dbReference type="GO" id="GO:0016229">
    <property type="term" value="F:steroid dehydrogenase activity"/>
    <property type="evidence" value="ECO:0000318"/>
    <property type="project" value="GO_Central"/>
</dbReference>
<evidence type="ECO:0000256" key="10">
    <source>
        <dbReference type="RuleBase" id="RU000363"/>
    </source>
</evidence>
<dbReference type="GO" id="GO:0005783">
    <property type="term" value="C:endoplasmic reticulum"/>
    <property type="evidence" value="ECO:0007669"/>
    <property type="project" value="UniProtKB-SubCell"/>
</dbReference>
<dbReference type="Xenbase" id="XB-GENE-995640">
    <property type="gene designation" value="hsd17b13.L"/>
</dbReference>
<sequence length="300" mass="33572">MNIILEYTRLLFIVIYSYLESFVKLFLPLSRKSVAGDIVLITGSGHGIGRRTALEFAKHQSILVLWDINQKGVEETADECKILGATAHAFVVDCSNRNDIYRCAEKVKQDIGDVDILINNAGVIFGREFLELQDHQIEKTFSVNMLAHFWTAKSFLPAMMKNNRGHIVTVASVAGQVAVPYLVDYCASKSGVIGFHESLTSELKELGKDGVKTSCLCPVFVNTGFVQNPSTRVWPVLETEDVVKCLMEGILTNKKMIIVPSSVKYSLILNHFLPERVIAALTQMQDIQFSTPYRHDKKED</sequence>
<name>A0A1L8HVM3_XENLA</name>
<evidence type="ECO:0000256" key="9">
    <source>
        <dbReference type="ARBA" id="ARBA00048022"/>
    </source>
</evidence>
<evidence type="ECO:0000256" key="4">
    <source>
        <dbReference type="ARBA" id="ARBA00022729"/>
    </source>
</evidence>
<dbReference type="EC" id="1.1.1.62" evidence="8"/>
<dbReference type="PRINTS" id="PR00081">
    <property type="entry name" value="GDHRDH"/>
</dbReference>
<dbReference type="Bgee" id="733225">
    <property type="expression patterns" value="Expressed in zone of skin and 3 other cell types or tissues"/>
</dbReference>
<keyword evidence="7" id="KW-0443">Lipid metabolism</keyword>
<dbReference type="AGR" id="Xenbase:XB-GENE-995640"/>
<dbReference type="PANTHER" id="PTHR24322">
    <property type="entry name" value="PKSB"/>
    <property type="match status" value="1"/>
</dbReference>
<accession>A0A1L8HVM3</accession>
<keyword evidence="5" id="KW-0256">Endoplasmic reticulum</keyword>
<dbReference type="PaxDb" id="8355-A0A1L8HVM3"/>
<evidence type="ECO:0000256" key="3">
    <source>
        <dbReference type="ARBA" id="ARBA00022677"/>
    </source>
</evidence>
<proteinExistence type="inferred from homology"/>
<comment type="catalytic activity">
    <reaction evidence="9">
        <text>17beta-estradiol + NAD(+) = estrone + NADH + H(+)</text>
        <dbReference type="Rhea" id="RHEA:24612"/>
        <dbReference type="ChEBI" id="CHEBI:15378"/>
        <dbReference type="ChEBI" id="CHEBI:16469"/>
        <dbReference type="ChEBI" id="CHEBI:17263"/>
        <dbReference type="ChEBI" id="CHEBI:57540"/>
        <dbReference type="ChEBI" id="CHEBI:57945"/>
        <dbReference type="EC" id="1.1.1.62"/>
    </reaction>
</comment>
<keyword evidence="4" id="KW-0732">Signal</keyword>
<dbReference type="Proteomes" id="UP000186698">
    <property type="component" value="Chromosome 1L"/>
</dbReference>
<dbReference type="GO" id="GO:0006629">
    <property type="term" value="P:lipid metabolic process"/>
    <property type="evidence" value="ECO:0007669"/>
    <property type="project" value="UniProtKB-KW"/>
</dbReference>
<evidence type="ECO:0000256" key="7">
    <source>
        <dbReference type="ARBA" id="ARBA00023098"/>
    </source>
</evidence>
<dbReference type="GO" id="GO:0016616">
    <property type="term" value="F:oxidoreductase activity, acting on the CH-OH group of donors, NAD or NADP as acceptor"/>
    <property type="evidence" value="ECO:0000318"/>
    <property type="project" value="GO_Central"/>
</dbReference>
<dbReference type="CDD" id="cd05339">
    <property type="entry name" value="17beta-HSDXI-like_SDR_c"/>
    <property type="match status" value="1"/>
</dbReference>
<dbReference type="PRINTS" id="PR00080">
    <property type="entry name" value="SDRFAMILY"/>
</dbReference>
<keyword evidence="6" id="KW-0560">Oxidoreductase</keyword>
<dbReference type="STRING" id="8355.A0A1L8HVM3"/>
<dbReference type="Pfam" id="PF00106">
    <property type="entry name" value="adh_short"/>
    <property type="match status" value="1"/>
</dbReference>
<dbReference type="InterPro" id="IPR002347">
    <property type="entry name" value="SDR_fam"/>
</dbReference>
<evidence type="ECO:0000256" key="8">
    <source>
        <dbReference type="ARBA" id="ARBA00024072"/>
    </source>
</evidence>
<dbReference type="KEGG" id="xla:733225"/>
<dbReference type="GeneID" id="733225"/>
<dbReference type="RefSeq" id="XP_018081519.1">
    <property type="nucleotide sequence ID" value="XM_018226030.2"/>
</dbReference>
<evidence type="ECO:0000313" key="13">
    <source>
        <dbReference type="Xenbase" id="XB-GENE-995640"/>
    </source>
</evidence>
<dbReference type="OMA" id="CPSIINT"/>
<evidence type="ECO:0000256" key="5">
    <source>
        <dbReference type="ARBA" id="ARBA00022824"/>
    </source>
</evidence>
<comment type="similarity">
    <text evidence="10">Belongs to the short-chain dehydrogenases/reductases (SDR) family.</text>
</comment>
<dbReference type="PANTHER" id="PTHR24322:SF499">
    <property type="entry name" value="17-BETA-HYDROXYSTEROID DEHYDROGENASE 13"/>
    <property type="match status" value="1"/>
</dbReference>